<gene>
    <name evidence="2" type="ORF">AKAME5_000021600</name>
</gene>
<organism evidence="2 3">
    <name type="scientific">Lates japonicus</name>
    <name type="common">Japanese lates</name>
    <dbReference type="NCBI Taxonomy" id="270547"/>
    <lineage>
        <taxon>Eukaryota</taxon>
        <taxon>Metazoa</taxon>
        <taxon>Chordata</taxon>
        <taxon>Craniata</taxon>
        <taxon>Vertebrata</taxon>
        <taxon>Euteleostomi</taxon>
        <taxon>Actinopterygii</taxon>
        <taxon>Neopterygii</taxon>
        <taxon>Teleostei</taxon>
        <taxon>Neoteleostei</taxon>
        <taxon>Acanthomorphata</taxon>
        <taxon>Carangaria</taxon>
        <taxon>Carangaria incertae sedis</taxon>
        <taxon>Centropomidae</taxon>
        <taxon>Lates</taxon>
    </lineage>
</organism>
<proteinExistence type="predicted"/>
<dbReference type="Proteomes" id="UP001279410">
    <property type="component" value="Unassembled WGS sequence"/>
</dbReference>
<feature type="compositionally biased region" description="Basic residues" evidence="1">
    <location>
        <begin position="1"/>
        <end position="14"/>
    </location>
</feature>
<reference evidence="2" key="1">
    <citation type="submission" date="2022-08" db="EMBL/GenBank/DDBJ databases">
        <title>Genome sequencing of akame (Lates japonicus).</title>
        <authorList>
            <person name="Hashiguchi Y."/>
            <person name="Takahashi H."/>
        </authorList>
    </citation>
    <scope>NUCLEOTIDE SEQUENCE</scope>
    <source>
        <strain evidence="2">Kochi</strain>
    </source>
</reference>
<accession>A0AAD3QW66</accession>
<evidence type="ECO:0000313" key="2">
    <source>
        <dbReference type="EMBL" id="GLD45750.1"/>
    </source>
</evidence>
<dbReference type="EMBL" id="BRZM01000001">
    <property type="protein sequence ID" value="GLD45750.1"/>
    <property type="molecule type" value="Genomic_DNA"/>
</dbReference>
<evidence type="ECO:0000256" key="1">
    <source>
        <dbReference type="SAM" id="MobiDB-lite"/>
    </source>
</evidence>
<name>A0AAD3QW66_LATJO</name>
<protein>
    <submittedName>
        <fullName evidence="2">Pleckstrin homology domain-containing family M member 2 isoform X1</fullName>
    </submittedName>
</protein>
<evidence type="ECO:0000313" key="3">
    <source>
        <dbReference type="Proteomes" id="UP001279410"/>
    </source>
</evidence>
<feature type="compositionally biased region" description="Low complexity" evidence="1">
    <location>
        <begin position="16"/>
        <end position="29"/>
    </location>
</feature>
<dbReference type="AlphaFoldDB" id="A0AAD3QW66"/>
<feature type="region of interest" description="Disordered" evidence="1">
    <location>
        <begin position="1"/>
        <end position="35"/>
    </location>
</feature>
<comment type="caution">
    <text evidence="2">The sequence shown here is derived from an EMBL/GenBank/DDBJ whole genome shotgun (WGS) entry which is preliminary data.</text>
</comment>
<keyword evidence="3" id="KW-1185">Reference proteome</keyword>
<sequence>MARRRKPAKKRRGKGSTDSSSSIHNSISSDHMEMDNSPWALEDGIWLNCTVIQLDGEGVERSRGTRGCRGSR</sequence>